<dbReference type="EMBL" id="KN847520">
    <property type="protein sequence ID" value="KIV97752.1"/>
    <property type="molecule type" value="Genomic_DNA"/>
</dbReference>
<accession>A0A0D1ZT39</accession>
<name>A0A0D1ZT39_EXOME</name>
<sequence length="316" mass="35466">MRSQALKTLSPSLGTFTVGLSRGASLKITRPQAFLPLTTISPPSHRKMSTTKDWNATQYLKFDRERTRPSRDLLAQVPPLPTTPGRPAHIVDLGCGPGNSTAVIVEQYPDAKITGMDSSPDMIAKAKLALPAHEFILSDLQTYQPPPSQPIDLFFSNAVFQWLPHSDRFPIITRLLQTQSPGGVFAFQVPDNFTEPSHAVMREIAAQGPWAAKLEALRPALDKLQSPQEIYDELAPMCSSVDIWHTYYQHVLESHEAIVEWVKGTGLRPFIDPLDEGQREEFLKRYLEKLRGLYPVSTDGRVLLRYPRLFVVAVRK</sequence>
<dbReference type="InterPro" id="IPR023149">
    <property type="entry name" value="Trans_acon_MeTrfase_C"/>
</dbReference>
<reference evidence="4 5" key="1">
    <citation type="submission" date="2015-01" db="EMBL/GenBank/DDBJ databases">
        <title>The Genome Sequence of Exophiala mesophila CBS40295.</title>
        <authorList>
            <consortium name="The Broad Institute Genomics Platform"/>
            <person name="Cuomo C."/>
            <person name="de Hoog S."/>
            <person name="Gorbushina A."/>
            <person name="Stielow B."/>
            <person name="Teixiera M."/>
            <person name="Abouelleil A."/>
            <person name="Chapman S.B."/>
            <person name="Priest M."/>
            <person name="Young S.K."/>
            <person name="Wortman J."/>
            <person name="Nusbaum C."/>
            <person name="Birren B."/>
        </authorList>
    </citation>
    <scope>NUCLEOTIDE SEQUENCE [LARGE SCALE GENOMIC DNA]</scope>
    <source>
        <strain evidence="4 5">CBS 40295</strain>
    </source>
</reference>
<dbReference type="PANTHER" id="PTHR43861:SF1">
    <property type="entry name" value="TRANS-ACONITATE 2-METHYLTRANSFERASE"/>
    <property type="match status" value="1"/>
</dbReference>
<dbReference type="InterPro" id="IPR041698">
    <property type="entry name" value="Methyltransf_25"/>
</dbReference>
<dbReference type="Gene3D" id="1.10.150.290">
    <property type="entry name" value="S-adenosyl-L-methionine-dependent methyltransferases"/>
    <property type="match status" value="1"/>
</dbReference>
<dbReference type="PANTHER" id="PTHR43861">
    <property type="entry name" value="TRANS-ACONITATE 2-METHYLTRANSFERASE-RELATED"/>
    <property type="match status" value="1"/>
</dbReference>
<evidence type="ECO:0000256" key="2">
    <source>
        <dbReference type="ARBA" id="ARBA00022679"/>
    </source>
</evidence>
<dbReference type="NCBIfam" id="NF002463">
    <property type="entry name" value="PRK01683.1"/>
    <property type="match status" value="1"/>
</dbReference>
<evidence type="ECO:0000313" key="4">
    <source>
        <dbReference type="EMBL" id="KIV97752.1"/>
    </source>
</evidence>
<dbReference type="STRING" id="212818.A0A0D1ZT39"/>
<keyword evidence="1" id="KW-0489">Methyltransferase</keyword>
<evidence type="ECO:0000313" key="5">
    <source>
        <dbReference type="Proteomes" id="UP000054302"/>
    </source>
</evidence>
<dbReference type="GeneID" id="27319307"/>
<organism evidence="4 5">
    <name type="scientific">Exophiala mesophila</name>
    <name type="common">Black yeast-like fungus</name>
    <dbReference type="NCBI Taxonomy" id="212818"/>
    <lineage>
        <taxon>Eukaryota</taxon>
        <taxon>Fungi</taxon>
        <taxon>Dikarya</taxon>
        <taxon>Ascomycota</taxon>
        <taxon>Pezizomycotina</taxon>
        <taxon>Eurotiomycetes</taxon>
        <taxon>Chaetothyriomycetidae</taxon>
        <taxon>Chaetothyriales</taxon>
        <taxon>Herpotrichiellaceae</taxon>
        <taxon>Exophiala</taxon>
    </lineage>
</organism>
<feature type="domain" description="Methyltransferase" evidence="3">
    <location>
        <begin position="90"/>
        <end position="183"/>
    </location>
</feature>
<dbReference type="VEuPathDB" id="FungiDB:PV10_01462"/>
<dbReference type="OrthoDB" id="66144at2759"/>
<dbReference type="AlphaFoldDB" id="A0A0D1ZT39"/>
<gene>
    <name evidence="4" type="ORF">PV10_01462</name>
</gene>
<dbReference type="OMA" id="YLAFADH"/>
<dbReference type="Gene3D" id="3.40.50.150">
    <property type="entry name" value="Vaccinia Virus protein VP39"/>
    <property type="match status" value="1"/>
</dbReference>
<keyword evidence="5" id="KW-1185">Reference proteome</keyword>
<evidence type="ECO:0000256" key="1">
    <source>
        <dbReference type="ARBA" id="ARBA00022603"/>
    </source>
</evidence>
<dbReference type="HOGENOM" id="CLU_037990_5_2_1"/>
<proteinExistence type="predicted"/>
<dbReference type="GO" id="GO:0030798">
    <property type="term" value="F:trans-aconitate 2-methyltransferase activity"/>
    <property type="evidence" value="ECO:0007669"/>
    <property type="project" value="InterPro"/>
</dbReference>
<dbReference type="InterPro" id="IPR029063">
    <property type="entry name" value="SAM-dependent_MTases_sf"/>
</dbReference>
<protein>
    <recommendedName>
        <fullName evidence="3">Methyltransferase domain-containing protein</fullName>
    </recommendedName>
</protein>
<dbReference type="RefSeq" id="XP_016229326.1">
    <property type="nucleotide sequence ID" value="XM_016365677.1"/>
</dbReference>
<keyword evidence="2" id="KW-0808">Transferase</keyword>
<evidence type="ECO:0000259" key="3">
    <source>
        <dbReference type="Pfam" id="PF13649"/>
    </source>
</evidence>
<dbReference type="GO" id="GO:0032259">
    <property type="term" value="P:methylation"/>
    <property type="evidence" value="ECO:0007669"/>
    <property type="project" value="UniProtKB-KW"/>
</dbReference>
<dbReference type="Pfam" id="PF13649">
    <property type="entry name" value="Methyltransf_25"/>
    <property type="match status" value="1"/>
</dbReference>
<dbReference type="CDD" id="cd02440">
    <property type="entry name" value="AdoMet_MTases"/>
    <property type="match status" value="1"/>
</dbReference>
<dbReference type="Proteomes" id="UP000054302">
    <property type="component" value="Unassembled WGS sequence"/>
</dbReference>
<dbReference type="SUPFAM" id="SSF53335">
    <property type="entry name" value="S-adenosyl-L-methionine-dependent methyltransferases"/>
    <property type="match status" value="1"/>
</dbReference>